<gene>
    <name evidence="5" type="primary">cadC</name>
    <name evidence="5" type="ORF">GARC_0781</name>
</gene>
<dbReference type="CDD" id="cd00383">
    <property type="entry name" value="trans_reg_C"/>
    <property type="match status" value="1"/>
</dbReference>
<dbReference type="Pfam" id="PF00486">
    <property type="entry name" value="Trans_reg_C"/>
    <property type="match status" value="1"/>
</dbReference>
<dbReference type="EMBL" id="BAEO01000010">
    <property type="protein sequence ID" value="GAC17762.1"/>
    <property type="molecule type" value="Genomic_DNA"/>
</dbReference>
<dbReference type="InterPro" id="IPR036388">
    <property type="entry name" value="WH-like_DNA-bd_sf"/>
</dbReference>
<name>K6YHW2_9ALTE</name>
<dbReference type="SUPFAM" id="SSF46894">
    <property type="entry name" value="C-terminal effector domain of the bipartite response regulators"/>
    <property type="match status" value="1"/>
</dbReference>
<dbReference type="OrthoDB" id="9180348at2"/>
<dbReference type="PROSITE" id="PS51755">
    <property type="entry name" value="OMPR_PHOB"/>
    <property type="match status" value="1"/>
</dbReference>
<dbReference type="STRING" id="493475.GARC_0781"/>
<feature type="DNA-binding region" description="OmpR/PhoB-type" evidence="2">
    <location>
        <begin position="2"/>
        <end position="100"/>
    </location>
</feature>
<sequence>MPSMITFAEYRINPQVGTVAGPDGNVHIEPKNMDVLLVLLQAKGEVVSREEILRQVWTNQEVSDDVINTAISKIRKALSEVGNSSQYLQTVPRKGYQLVYPQLTNVTAIHANRQNNFEPGLKNQEGSQIHSNPSLNLKRQPITEEDELLTPQPLSIIKLNEKSTEDVSPIPSPKSARKHLLWSGFAIFVVVAGLLIAYTKWQQQNLENQLLALHKQQKLSYSSFVIQAKRRNELVAMITRRLSIERTQQFEKFFAKYYPLMNKEEQFVFAQIRGITTGTLFSANTTMLKLIDNNPQLMSEFPLMDVLHKHLAFWVSKYHNVFIPRSDMCLLYVGVEDGVPYPSELDKQITKWLRDRGLL</sequence>
<reference evidence="5 6" key="1">
    <citation type="journal article" date="2017" name="Antonie Van Leeuwenhoek">
        <title>Rhizobium rhizosphaerae sp. nov., a novel species isolated from rice rhizosphere.</title>
        <authorList>
            <person name="Zhao J.J."/>
            <person name="Zhang J."/>
            <person name="Zhang R.J."/>
            <person name="Zhang C.W."/>
            <person name="Yin H.Q."/>
            <person name="Zhang X.X."/>
        </authorList>
    </citation>
    <scope>NUCLEOTIDE SEQUENCE [LARGE SCALE GENOMIC DNA]</scope>
    <source>
        <strain evidence="5 6">BSs20135</strain>
    </source>
</reference>
<dbReference type="AlphaFoldDB" id="K6YHW2"/>
<dbReference type="eggNOG" id="COG3710">
    <property type="taxonomic scope" value="Bacteria"/>
</dbReference>
<dbReference type="GO" id="GO:0000160">
    <property type="term" value="P:phosphorelay signal transduction system"/>
    <property type="evidence" value="ECO:0007669"/>
    <property type="project" value="InterPro"/>
</dbReference>
<dbReference type="InterPro" id="IPR001867">
    <property type="entry name" value="OmpR/PhoB-type_DNA-bd"/>
</dbReference>
<evidence type="ECO:0000313" key="5">
    <source>
        <dbReference type="EMBL" id="GAC17762.1"/>
    </source>
</evidence>
<evidence type="ECO:0000313" key="6">
    <source>
        <dbReference type="Proteomes" id="UP000006327"/>
    </source>
</evidence>
<keyword evidence="3" id="KW-0812">Transmembrane</keyword>
<organism evidence="5 6">
    <name type="scientific">Paraglaciecola arctica BSs20135</name>
    <dbReference type="NCBI Taxonomy" id="493475"/>
    <lineage>
        <taxon>Bacteria</taxon>
        <taxon>Pseudomonadati</taxon>
        <taxon>Pseudomonadota</taxon>
        <taxon>Gammaproteobacteria</taxon>
        <taxon>Alteromonadales</taxon>
        <taxon>Alteromonadaceae</taxon>
        <taxon>Paraglaciecola</taxon>
    </lineage>
</organism>
<evidence type="ECO:0000256" key="1">
    <source>
        <dbReference type="ARBA" id="ARBA00023125"/>
    </source>
</evidence>
<feature type="domain" description="OmpR/PhoB-type" evidence="4">
    <location>
        <begin position="2"/>
        <end position="100"/>
    </location>
</feature>
<protein>
    <submittedName>
        <fullName evidence="5">Transcriptional activator of cad operon</fullName>
    </submittedName>
</protein>
<dbReference type="Gene3D" id="1.10.10.10">
    <property type="entry name" value="Winged helix-like DNA-binding domain superfamily/Winged helix DNA-binding domain"/>
    <property type="match status" value="1"/>
</dbReference>
<evidence type="ECO:0000259" key="4">
    <source>
        <dbReference type="PROSITE" id="PS51755"/>
    </source>
</evidence>
<dbReference type="GO" id="GO:0003677">
    <property type="term" value="F:DNA binding"/>
    <property type="evidence" value="ECO:0007669"/>
    <property type="project" value="UniProtKB-UniRule"/>
</dbReference>
<dbReference type="RefSeq" id="WP_007616877.1">
    <property type="nucleotide sequence ID" value="NZ_BAEO01000010.1"/>
</dbReference>
<keyword evidence="3" id="KW-0472">Membrane</keyword>
<dbReference type="InterPro" id="IPR016032">
    <property type="entry name" value="Sig_transdc_resp-reg_C-effctor"/>
</dbReference>
<proteinExistence type="predicted"/>
<feature type="transmembrane region" description="Helical" evidence="3">
    <location>
        <begin position="180"/>
        <end position="201"/>
    </location>
</feature>
<keyword evidence="1 2" id="KW-0238">DNA-binding</keyword>
<dbReference type="GO" id="GO:0006355">
    <property type="term" value="P:regulation of DNA-templated transcription"/>
    <property type="evidence" value="ECO:0007669"/>
    <property type="project" value="InterPro"/>
</dbReference>
<dbReference type="Proteomes" id="UP000006327">
    <property type="component" value="Unassembled WGS sequence"/>
</dbReference>
<keyword evidence="3" id="KW-1133">Transmembrane helix</keyword>
<evidence type="ECO:0000256" key="3">
    <source>
        <dbReference type="SAM" id="Phobius"/>
    </source>
</evidence>
<evidence type="ECO:0000256" key="2">
    <source>
        <dbReference type="PROSITE-ProRule" id="PRU01091"/>
    </source>
</evidence>
<accession>K6YHW2</accession>
<dbReference type="SMART" id="SM00862">
    <property type="entry name" value="Trans_reg_C"/>
    <property type="match status" value="1"/>
</dbReference>
<comment type="caution">
    <text evidence="5">The sequence shown here is derived from an EMBL/GenBank/DDBJ whole genome shotgun (WGS) entry which is preliminary data.</text>
</comment>
<keyword evidence="6" id="KW-1185">Reference proteome</keyword>